<gene>
    <name evidence="2" type="ORF">CORC01_05080</name>
</gene>
<evidence type="ECO:0000313" key="2">
    <source>
        <dbReference type="EMBL" id="OHE99722.1"/>
    </source>
</evidence>
<dbReference type="RefSeq" id="XP_022476867.1">
    <property type="nucleotide sequence ID" value="XM_022616726.1"/>
</dbReference>
<proteinExistence type="predicted"/>
<dbReference type="GeneID" id="34558236"/>
<comment type="caution">
    <text evidence="2">The sequence shown here is derived from an EMBL/GenBank/DDBJ whole genome shotgun (WGS) entry which is preliminary data.</text>
</comment>
<sequence length="72" mass="7995">MAPKLDTKEGKKEKNNLPPHIHINQAGQWAPHTTTQADEFRVFAFGPNLTALRLQRKLFGATSANDLRGLSV</sequence>
<organism evidence="2 3">
    <name type="scientific">Colletotrichum orchidophilum</name>
    <dbReference type="NCBI Taxonomy" id="1209926"/>
    <lineage>
        <taxon>Eukaryota</taxon>
        <taxon>Fungi</taxon>
        <taxon>Dikarya</taxon>
        <taxon>Ascomycota</taxon>
        <taxon>Pezizomycotina</taxon>
        <taxon>Sordariomycetes</taxon>
        <taxon>Hypocreomycetidae</taxon>
        <taxon>Glomerellales</taxon>
        <taxon>Glomerellaceae</taxon>
        <taxon>Colletotrichum</taxon>
    </lineage>
</organism>
<protein>
    <submittedName>
        <fullName evidence="2">Uncharacterized protein</fullName>
    </submittedName>
</protein>
<keyword evidence="3" id="KW-1185">Reference proteome</keyword>
<reference evidence="2 3" key="1">
    <citation type="submission" date="2016-09" db="EMBL/GenBank/DDBJ databases">
        <authorList>
            <person name="Capua I."/>
            <person name="De Benedictis P."/>
            <person name="Joannis T."/>
            <person name="Lombin L.H."/>
            <person name="Cattoli G."/>
        </authorList>
    </citation>
    <scope>NUCLEOTIDE SEQUENCE [LARGE SCALE GENOMIC DNA]</scope>
    <source>
        <strain evidence="2 3">IMI 309357</strain>
    </source>
</reference>
<evidence type="ECO:0000256" key="1">
    <source>
        <dbReference type="SAM" id="MobiDB-lite"/>
    </source>
</evidence>
<dbReference type="EMBL" id="MJBS01000034">
    <property type="protein sequence ID" value="OHE99722.1"/>
    <property type="molecule type" value="Genomic_DNA"/>
</dbReference>
<dbReference type="Proteomes" id="UP000176998">
    <property type="component" value="Unassembled WGS sequence"/>
</dbReference>
<feature type="compositionally biased region" description="Basic and acidic residues" evidence="1">
    <location>
        <begin position="1"/>
        <end position="15"/>
    </location>
</feature>
<name>A0A1G4BEI8_9PEZI</name>
<dbReference type="AlphaFoldDB" id="A0A1G4BEI8"/>
<evidence type="ECO:0000313" key="3">
    <source>
        <dbReference type="Proteomes" id="UP000176998"/>
    </source>
</evidence>
<feature type="region of interest" description="Disordered" evidence="1">
    <location>
        <begin position="1"/>
        <end position="32"/>
    </location>
</feature>
<accession>A0A1G4BEI8</accession>